<dbReference type="SMART" id="SM00595">
    <property type="entry name" value="MADF"/>
    <property type="match status" value="1"/>
</dbReference>
<dbReference type="InterPro" id="IPR044823">
    <property type="entry name" value="ASIL1/2-like"/>
</dbReference>
<evidence type="ECO:0000313" key="3">
    <source>
        <dbReference type="EMBL" id="KAK6162704.1"/>
    </source>
</evidence>
<dbReference type="InterPro" id="IPR044822">
    <property type="entry name" value="Myb_DNA-bind_4"/>
</dbReference>
<feature type="compositionally biased region" description="Low complexity" evidence="1">
    <location>
        <begin position="1"/>
        <end position="11"/>
    </location>
</feature>
<dbReference type="EMBL" id="JABTTQ020000002">
    <property type="protein sequence ID" value="KAK6162704.1"/>
    <property type="molecule type" value="Genomic_DNA"/>
</dbReference>
<feature type="compositionally biased region" description="Gly residues" evidence="1">
    <location>
        <begin position="239"/>
        <end position="252"/>
    </location>
</feature>
<proteinExistence type="predicted"/>
<protein>
    <recommendedName>
        <fullName evidence="2">Myb-like domain-containing protein</fullName>
    </recommendedName>
</protein>
<evidence type="ECO:0000259" key="2">
    <source>
        <dbReference type="PROSITE" id="PS50090"/>
    </source>
</evidence>
<sequence length="380" mass="42415">MATTLSPSSSSPHDDDHTHIPTATLALPSIAVASASAPRRLPPPCWTPDETVALIDAYKDKWYSLRRGNLRANHWQEVADDVASRCPASPPKTAVQCRHKMEKLRKRYRAEIQRAAAHGGVRRFSSSWAHFQNMQSMEKGPNNPSPPSSSSSDEEDDHKNSIKRINDLYNHNNNNNNHRKANFGYQEPMDYEATTPGVRIKIPAGVTPATAKVYNKFDEMRGQNPNNPIPRFTNSFASGYGGGSNKGFSGRGEMGKQSDETSKKKKVDGGVGEVVAAIQALGEGFMRMEKVKMDMAREIEEMRMEMELKRTEMILESQQRTVESFAKAISERDEMHKVGSICKSERRCQKLLENGAFNVRAFIQRVVSICVMASNDALQI</sequence>
<comment type="caution">
    <text evidence="3">The sequence shown here is derived from an EMBL/GenBank/DDBJ whole genome shotgun (WGS) entry which is preliminary data.</text>
</comment>
<organism evidence="3 4">
    <name type="scientific">Rehmannia glutinosa</name>
    <name type="common">Chinese foxglove</name>
    <dbReference type="NCBI Taxonomy" id="99300"/>
    <lineage>
        <taxon>Eukaryota</taxon>
        <taxon>Viridiplantae</taxon>
        <taxon>Streptophyta</taxon>
        <taxon>Embryophyta</taxon>
        <taxon>Tracheophyta</taxon>
        <taxon>Spermatophyta</taxon>
        <taxon>Magnoliopsida</taxon>
        <taxon>eudicotyledons</taxon>
        <taxon>Gunneridae</taxon>
        <taxon>Pentapetalae</taxon>
        <taxon>asterids</taxon>
        <taxon>lamiids</taxon>
        <taxon>Lamiales</taxon>
        <taxon>Orobanchaceae</taxon>
        <taxon>Rehmannieae</taxon>
        <taxon>Rehmannia</taxon>
    </lineage>
</organism>
<feature type="region of interest" description="Disordered" evidence="1">
    <location>
        <begin position="135"/>
        <end position="159"/>
    </location>
</feature>
<gene>
    <name evidence="3" type="ORF">DH2020_002545</name>
</gene>
<evidence type="ECO:0000313" key="4">
    <source>
        <dbReference type="Proteomes" id="UP001318860"/>
    </source>
</evidence>
<feature type="region of interest" description="Disordered" evidence="1">
    <location>
        <begin position="220"/>
        <end position="266"/>
    </location>
</feature>
<feature type="region of interest" description="Disordered" evidence="1">
    <location>
        <begin position="1"/>
        <end position="20"/>
    </location>
</feature>
<dbReference type="Pfam" id="PF13837">
    <property type="entry name" value="Myb_DNA-bind_4"/>
    <property type="match status" value="1"/>
</dbReference>
<reference evidence="3 4" key="1">
    <citation type="journal article" date="2021" name="Comput. Struct. Biotechnol. J.">
        <title>De novo genome assembly of the potent medicinal plant Rehmannia glutinosa using nanopore technology.</title>
        <authorList>
            <person name="Ma L."/>
            <person name="Dong C."/>
            <person name="Song C."/>
            <person name="Wang X."/>
            <person name="Zheng X."/>
            <person name="Niu Y."/>
            <person name="Chen S."/>
            <person name="Feng W."/>
        </authorList>
    </citation>
    <scope>NUCLEOTIDE SEQUENCE [LARGE SCALE GENOMIC DNA]</scope>
    <source>
        <strain evidence="3">DH-2019</strain>
    </source>
</reference>
<evidence type="ECO:0000256" key="1">
    <source>
        <dbReference type="SAM" id="MobiDB-lite"/>
    </source>
</evidence>
<dbReference type="PANTHER" id="PTHR31307">
    <property type="entry name" value="TRIHELIX TRANSCRIPTION FACTOR ASIL2"/>
    <property type="match status" value="1"/>
</dbReference>
<dbReference type="PROSITE" id="PS50090">
    <property type="entry name" value="MYB_LIKE"/>
    <property type="match status" value="1"/>
</dbReference>
<feature type="domain" description="Myb-like" evidence="2">
    <location>
        <begin position="46"/>
        <end position="105"/>
    </location>
</feature>
<name>A0ABR0XUN9_REHGL</name>
<dbReference type="Gene3D" id="1.10.10.60">
    <property type="entry name" value="Homeodomain-like"/>
    <property type="match status" value="1"/>
</dbReference>
<feature type="compositionally biased region" description="Basic and acidic residues" evidence="1">
    <location>
        <begin position="253"/>
        <end position="262"/>
    </location>
</feature>
<dbReference type="Proteomes" id="UP001318860">
    <property type="component" value="Unassembled WGS sequence"/>
</dbReference>
<dbReference type="PANTHER" id="PTHR31307:SF49">
    <property type="entry name" value="ALCOHOL DEHYDROGENASE TRANSCRIPTION FACTOR MYB_SANT-LIKE FAMILY PROTEIN"/>
    <property type="match status" value="1"/>
</dbReference>
<keyword evidence="4" id="KW-1185">Reference proteome</keyword>
<accession>A0ABR0XUN9</accession>
<dbReference type="InterPro" id="IPR001005">
    <property type="entry name" value="SANT/Myb"/>
</dbReference>